<gene>
    <name evidence="2" type="ordered locus">Phep_2212</name>
</gene>
<dbReference type="PANTHER" id="PTHR45632">
    <property type="entry name" value="LD33804P"/>
    <property type="match status" value="1"/>
</dbReference>
<dbReference type="eggNOG" id="COG3055">
    <property type="taxonomic scope" value="Bacteria"/>
</dbReference>
<protein>
    <submittedName>
        <fullName evidence="2">Kelch repeat-containing protein</fullName>
    </submittedName>
</protein>
<dbReference type="InterPro" id="IPR056734">
    <property type="entry name" value="NANM"/>
</dbReference>
<dbReference type="Gene3D" id="2.120.10.80">
    <property type="entry name" value="Kelch-type beta propeller"/>
    <property type="match status" value="2"/>
</dbReference>
<feature type="chain" id="PRO_5005668779" evidence="1">
    <location>
        <begin position="26"/>
        <end position="353"/>
    </location>
</feature>
<keyword evidence="1" id="KW-0732">Signal</keyword>
<dbReference type="Proteomes" id="UP000000852">
    <property type="component" value="Chromosome"/>
</dbReference>
<proteinExistence type="predicted"/>
<keyword evidence="3" id="KW-1185">Reference proteome</keyword>
<evidence type="ECO:0000313" key="2">
    <source>
        <dbReference type="EMBL" id="ACU04416.1"/>
    </source>
</evidence>
<evidence type="ECO:0000313" key="3">
    <source>
        <dbReference type="Proteomes" id="UP000000852"/>
    </source>
</evidence>
<dbReference type="HOGENOM" id="CLU_054027_1_0_10"/>
<dbReference type="EMBL" id="CP001681">
    <property type="protein sequence ID" value="ACU04416.1"/>
    <property type="molecule type" value="Genomic_DNA"/>
</dbReference>
<sequence>MNKPVYLFLLLILMSTMLSRGVAQTAKSDSGWSELPPIPDPIGFAGSFAGVSNGTLLVAGGANFPDGGAPWTGSKKAWHDHIFALQKPDGKWKLVGKLPHSLGYGLSITWKDSFIIIGGSNEKGHYADVSMLKFNKGKLSITTLPVLPKPIANTSGVLLGNTIYIAGGIESPDAQNAGDNFWAMDLSAKNMEWKKLEPWPGPARMFAVSGALDGKFYLFSGAELVHGVRNYLKDAYQYSPKTGWKKIADLPSAVTAAPGTAYATENSLRIFGGDDGKAAADVALPREKHPGFSKQVLSYSPLTNTWSVADQIPAPAPVTTTLAIWNGNVVIPGGEVKPAVRTPKVLMYKTIKH</sequence>
<name>C6XXZ8_PEDHD</name>
<evidence type="ECO:0000256" key="1">
    <source>
        <dbReference type="SAM" id="SignalP"/>
    </source>
</evidence>
<accession>C6XXZ8</accession>
<dbReference type="AlphaFoldDB" id="C6XXZ8"/>
<organism evidence="2 3">
    <name type="scientific">Pedobacter heparinus (strain ATCC 13125 / DSM 2366 / CIP 104194 / JCM 7457 / NBRC 12017 / NCIMB 9290 / NRRL B-14731 / HIM 762-3)</name>
    <dbReference type="NCBI Taxonomy" id="485917"/>
    <lineage>
        <taxon>Bacteria</taxon>
        <taxon>Pseudomonadati</taxon>
        <taxon>Bacteroidota</taxon>
        <taxon>Sphingobacteriia</taxon>
        <taxon>Sphingobacteriales</taxon>
        <taxon>Sphingobacteriaceae</taxon>
        <taxon>Pedobacter</taxon>
    </lineage>
</organism>
<reference evidence="2 3" key="1">
    <citation type="journal article" date="2009" name="Stand. Genomic Sci.">
        <title>Complete genome sequence of Pedobacter heparinus type strain (HIM 762-3).</title>
        <authorList>
            <person name="Han C."/>
            <person name="Spring S."/>
            <person name="Lapidus A."/>
            <person name="Del Rio T.G."/>
            <person name="Tice H."/>
            <person name="Copeland A."/>
            <person name="Cheng J.F."/>
            <person name="Lucas S."/>
            <person name="Chen F."/>
            <person name="Nolan M."/>
            <person name="Bruce D."/>
            <person name="Goodwin L."/>
            <person name="Pitluck S."/>
            <person name="Ivanova N."/>
            <person name="Mavromatis K."/>
            <person name="Mikhailova N."/>
            <person name="Pati A."/>
            <person name="Chen A."/>
            <person name="Palaniappan K."/>
            <person name="Land M."/>
            <person name="Hauser L."/>
            <person name="Chang Y.J."/>
            <person name="Jeffries C.C."/>
            <person name="Saunders E."/>
            <person name="Chertkov O."/>
            <person name="Brettin T."/>
            <person name="Goker M."/>
            <person name="Rohde M."/>
            <person name="Bristow J."/>
            <person name="Eisen J.A."/>
            <person name="Markowitz V."/>
            <person name="Hugenholtz P."/>
            <person name="Kyrpides N.C."/>
            <person name="Klenk H.P."/>
            <person name="Detter J.C."/>
        </authorList>
    </citation>
    <scope>NUCLEOTIDE SEQUENCE [LARGE SCALE GENOMIC DNA]</scope>
    <source>
        <strain evidence="3">ATCC 13125 / DSM 2366 / CIP 104194 / JCM 7457 / NBRC 12017 / NCIMB 9290 / NRRL B-14731 / HIM 762-3</strain>
    </source>
</reference>
<dbReference type="SUPFAM" id="SSF117281">
    <property type="entry name" value="Kelch motif"/>
    <property type="match status" value="1"/>
</dbReference>
<dbReference type="RefSeq" id="WP_015808029.1">
    <property type="nucleotide sequence ID" value="NC_013061.1"/>
</dbReference>
<dbReference type="OrthoDB" id="9803597at2"/>
<dbReference type="KEGG" id="phe:Phep_2212"/>
<dbReference type="STRING" id="485917.Phep_2212"/>
<dbReference type="InterPro" id="IPR015915">
    <property type="entry name" value="Kelch-typ_b-propeller"/>
</dbReference>
<dbReference type="Pfam" id="PF24996">
    <property type="entry name" value="NANM"/>
    <property type="match status" value="2"/>
</dbReference>
<feature type="signal peptide" evidence="1">
    <location>
        <begin position="1"/>
        <end position="25"/>
    </location>
</feature>